<dbReference type="AlphaFoldDB" id="A0AAV4ZAC8"/>
<dbReference type="EMBL" id="BPQF01000016">
    <property type="protein sequence ID" value="GJD40860.1"/>
    <property type="molecule type" value="Genomic_DNA"/>
</dbReference>
<reference evidence="1" key="2">
    <citation type="submission" date="2021-08" db="EMBL/GenBank/DDBJ databases">
        <authorList>
            <person name="Tani A."/>
            <person name="Ola A."/>
            <person name="Ogura Y."/>
            <person name="Katsura K."/>
            <person name="Hayashi T."/>
        </authorList>
    </citation>
    <scope>NUCLEOTIDE SEQUENCE</scope>
    <source>
        <strain evidence="1">DSM 21893</strain>
    </source>
</reference>
<proteinExistence type="predicted"/>
<organism evidence="1 2">
    <name type="scientific">Methylobacterium bullatum</name>
    <dbReference type="NCBI Taxonomy" id="570505"/>
    <lineage>
        <taxon>Bacteria</taxon>
        <taxon>Pseudomonadati</taxon>
        <taxon>Pseudomonadota</taxon>
        <taxon>Alphaproteobacteria</taxon>
        <taxon>Hyphomicrobiales</taxon>
        <taxon>Methylobacteriaceae</taxon>
        <taxon>Methylobacterium</taxon>
    </lineage>
</organism>
<sequence length="206" mass="21947">MPRPCLICAHPNRAAIDAALTAGASLDEVLATFQLPSRSSLQRHRAGHLGREVTFHFPPTAAPTVQGPGTPSTGGVVSSEAALEQLFARANADTGRTLQDYARLLVDGLAHIYAASAAADDRGVAVRALRELRGFLQFQVSVQPDRLRQSPGWVEPEQERDPIFALERLLLAGTVGAGPGVEEALAELDGRWPGFAQSWNAENPAP</sequence>
<name>A0AAV4ZAC8_9HYPH</name>
<evidence type="ECO:0000313" key="1">
    <source>
        <dbReference type="EMBL" id="GJD40860.1"/>
    </source>
</evidence>
<gene>
    <name evidence="1" type="ORF">OICFNHDK_3336</name>
</gene>
<evidence type="ECO:0000313" key="2">
    <source>
        <dbReference type="Proteomes" id="UP001055307"/>
    </source>
</evidence>
<protein>
    <submittedName>
        <fullName evidence="1">Uncharacterized protein</fullName>
    </submittedName>
</protein>
<keyword evidence="2" id="KW-1185">Reference proteome</keyword>
<accession>A0AAV4ZAC8</accession>
<dbReference type="Proteomes" id="UP001055307">
    <property type="component" value="Unassembled WGS sequence"/>
</dbReference>
<comment type="caution">
    <text evidence="1">The sequence shown here is derived from an EMBL/GenBank/DDBJ whole genome shotgun (WGS) entry which is preliminary data.</text>
</comment>
<reference evidence="1" key="1">
    <citation type="journal article" date="2016" name="Front. Microbiol.">
        <title>Genome Sequence of the Piezophilic, Mesophilic Sulfate-Reducing Bacterium Desulfovibrio indicus J2T.</title>
        <authorList>
            <person name="Cao J."/>
            <person name="Maignien L."/>
            <person name="Shao Z."/>
            <person name="Alain K."/>
            <person name="Jebbar M."/>
        </authorList>
    </citation>
    <scope>NUCLEOTIDE SEQUENCE</scope>
    <source>
        <strain evidence="1">DSM 21893</strain>
    </source>
</reference>